<dbReference type="SUPFAM" id="SSF52172">
    <property type="entry name" value="CheY-like"/>
    <property type="match status" value="1"/>
</dbReference>
<reference evidence="5" key="1">
    <citation type="submission" date="2016-10" db="EMBL/GenBank/DDBJ databases">
        <authorList>
            <person name="Varghese N."/>
            <person name="Submissions S."/>
        </authorList>
    </citation>
    <scope>NUCLEOTIDE SEQUENCE [LARGE SCALE GENOMIC DNA]</scope>
    <source>
        <strain evidence="5">DSM 18733</strain>
    </source>
</reference>
<name>A0A1H7KFV4_OLID1</name>
<organism evidence="4 5">
    <name type="scientific">Olivibacter domesticus</name>
    <name type="common">Pseudosphingobacterium domesticum</name>
    <dbReference type="NCBI Taxonomy" id="407022"/>
    <lineage>
        <taxon>Bacteria</taxon>
        <taxon>Pseudomonadati</taxon>
        <taxon>Bacteroidota</taxon>
        <taxon>Sphingobacteriia</taxon>
        <taxon>Sphingobacteriales</taxon>
        <taxon>Sphingobacteriaceae</taxon>
        <taxon>Olivibacter</taxon>
    </lineage>
</organism>
<dbReference type="Pfam" id="PF00196">
    <property type="entry name" value="GerE"/>
    <property type="match status" value="1"/>
</dbReference>
<dbReference type="InterPro" id="IPR039420">
    <property type="entry name" value="WalR-like"/>
</dbReference>
<dbReference type="Proteomes" id="UP000199421">
    <property type="component" value="Unassembled WGS sequence"/>
</dbReference>
<dbReference type="InterPro" id="IPR016032">
    <property type="entry name" value="Sig_transdc_resp-reg_C-effctor"/>
</dbReference>
<dbReference type="SMART" id="SM00448">
    <property type="entry name" value="REC"/>
    <property type="match status" value="1"/>
</dbReference>
<dbReference type="OrthoDB" id="9797341at2"/>
<gene>
    <name evidence="4" type="ORF">SAMN05661044_01338</name>
</gene>
<dbReference type="InterPro" id="IPR001789">
    <property type="entry name" value="Sig_transdc_resp-reg_receiver"/>
</dbReference>
<evidence type="ECO:0000313" key="5">
    <source>
        <dbReference type="Proteomes" id="UP000199421"/>
    </source>
</evidence>
<dbReference type="GO" id="GO:0003677">
    <property type="term" value="F:DNA binding"/>
    <property type="evidence" value="ECO:0007669"/>
    <property type="project" value="UniProtKB-KW"/>
</dbReference>
<dbReference type="PANTHER" id="PTHR43214">
    <property type="entry name" value="TWO-COMPONENT RESPONSE REGULATOR"/>
    <property type="match status" value="1"/>
</dbReference>
<dbReference type="InterPro" id="IPR011006">
    <property type="entry name" value="CheY-like_superfamily"/>
</dbReference>
<dbReference type="PRINTS" id="PR00038">
    <property type="entry name" value="HTHLUXR"/>
</dbReference>
<evidence type="ECO:0000313" key="4">
    <source>
        <dbReference type="EMBL" id="SEK85688.1"/>
    </source>
</evidence>
<keyword evidence="5" id="KW-1185">Reference proteome</keyword>
<proteinExistence type="predicted"/>
<dbReference type="RefSeq" id="WP_093320591.1">
    <property type="nucleotide sequence ID" value="NZ_FOAF01000001.1"/>
</dbReference>
<dbReference type="AlphaFoldDB" id="A0A1H7KFV4"/>
<dbReference type="EMBL" id="FOAF01000001">
    <property type="protein sequence ID" value="SEK85688.1"/>
    <property type="molecule type" value="Genomic_DNA"/>
</dbReference>
<sequence>MKTKFVIADNNPIRRDGIRAILEQENFEVTYTQSCLESLEEHLGAADIVIWGADAQSPINSNVIRTLRDIAPDIKVMVLDSDNGLSPAIKAIGAGANGYITQGAQREEFLFGINYVLKGKNYIDPTLTIRLFNKLTDFEDHLTTLNTNFELSDRENEILDLMVCGYANKEIAYKLFTTKRNIENLRQNLIVKTGAKDNLSLILYRLHKEFIRD</sequence>
<dbReference type="STRING" id="407022.SAMN05661044_01338"/>
<protein>
    <submittedName>
        <fullName evidence="4">Two component transcriptional regulator, LuxR family</fullName>
    </submittedName>
</protein>
<dbReference type="GO" id="GO:0000160">
    <property type="term" value="P:phosphorelay signal transduction system"/>
    <property type="evidence" value="ECO:0007669"/>
    <property type="project" value="InterPro"/>
</dbReference>
<keyword evidence="1" id="KW-0238">DNA-binding</keyword>
<dbReference type="Gene3D" id="3.40.50.2300">
    <property type="match status" value="1"/>
</dbReference>
<dbReference type="PROSITE" id="PS50110">
    <property type="entry name" value="RESPONSE_REGULATORY"/>
    <property type="match status" value="1"/>
</dbReference>
<accession>A0A1H7KFV4</accession>
<feature type="domain" description="Response regulatory" evidence="3">
    <location>
        <begin position="4"/>
        <end position="117"/>
    </location>
</feature>
<evidence type="ECO:0000256" key="1">
    <source>
        <dbReference type="ARBA" id="ARBA00023125"/>
    </source>
</evidence>
<dbReference type="InterPro" id="IPR000792">
    <property type="entry name" value="Tscrpt_reg_LuxR_C"/>
</dbReference>
<dbReference type="SMART" id="SM00421">
    <property type="entry name" value="HTH_LUXR"/>
    <property type="match status" value="1"/>
</dbReference>
<dbReference type="SUPFAM" id="SSF46894">
    <property type="entry name" value="C-terminal effector domain of the bipartite response regulators"/>
    <property type="match status" value="1"/>
</dbReference>
<evidence type="ECO:0000259" key="3">
    <source>
        <dbReference type="PROSITE" id="PS50110"/>
    </source>
</evidence>
<evidence type="ECO:0000256" key="2">
    <source>
        <dbReference type="PROSITE-ProRule" id="PRU00169"/>
    </source>
</evidence>
<comment type="caution">
    <text evidence="2">Lacks conserved residue(s) required for the propagation of feature annotation.</text>
</comment>
<dbReference type="GO" id="GO:0006355">
    <property type="term" value="P:regulation of DNA-templated transcription"/>
    <property type="evidence" value="ECO:0007669"/>
    <property type="project" value="InterPro"/>
</dbReference>